<evidence type="ECO:0000256" key="1">
    <source>
        <dbReference type="ARBA" id="ARBA00010617"/>
    </source>
</evidence>
<dbReference type="PRINTS" id="PR00385">
    <property type="entry name" value="P450"/>
</dbReference>
<keyword evidence="4" id="KW-1185">Reference proteome</keyword>
<sequence>MSNQGKPLQDATAVDKARNVLTTTADIAVTNARATVAARRARRGGRAPSGADLTAYDPLDPAVIADPYPAYRRLLDGGPVAYNPRRDLYVVSHYEAVRAAARADGALSSAQGITRTRVNLPLLITTDRPDHTRLRRLALPAFTRPSLQRWHPVIDGLAADLVADLAAAPGADAVSRLAVPMPVRIIAHILGVPPEDQDDFRRWSDGIIEGFQLELGRDLPARFARTVTALLRLNGYLQRQIRSGRLMDGVLGDLHGTNEEGGITGEELFWFAVLLLVAGNETTTNLLSTMLLTLSRDPEQYELLRERPELVPSAIEEQLRYSSPIQGFYRTAVADHQIGPATIPAGSRVLLLFGAANRDPRQFPDPDAFDVQRDAAGHLAFGSGIHLCLGAHLARAEGQAVLRELIDRVSRVEVTGPYAWNTNSALRGLSRLPVTLTS</sequence>
<keyword evidence="2" id="KW-0503">Monooxygenase</keyword>
<dbReference type="InterPro" id="IPR036396">
    <property type="entry name" value="Cyt_P450_sf"/>
</dbReference>
<keyword evidence="2" id="KW-0349">Heme</keyword>
<name>A0ABW2CZ92_9ACTN</name>
<organism evidence="3 4">
    <name type="scientific">Actinomadura yumaensis</name>
    <dbReference type="NCBI Taxonomy" id="111807"/>
    <lineage>
        <taxon>Bacteria</taxon>
        <taxon>Bacillati</taxon>
        <taxon>Actinomycetota</taxon>
        <taxon>Actinomycetes</taxon>
        <taxon>Streptosporangiales</taxon>
        <taxon>Thermomonosporaceae</taxon>
        <taxon>Actinomadura</taxon>
    </lineage>
</organism>
<dbReference type="EMBL" id="JBHSXS010000045">
    <property type="protein sequence ID" value="MFC6885938.1"/>
    <property type="molecule type" value="Genomic_DNA"/>
</dbReference>
<evidence type="ECO:0000256" key="2">
    <source>
        <dbReference type="RuleBase" id="RU000461"/>
    </source>
</evidence>
<reference evidence="4" key="1">
    <citation type="journal article" date="2019" name="Int. J. Syst. Evol. Microbiol.">
        <title>The Global Catalogue of Microorganisms (GCM) 10K type strain sequencing project: providing services to taxonomists for standard genome sequencing and annotation.</title>
        <authorList>
            <consortium name="The Broad Institute Genomics Platform"/>
            <consortium name="The Broad Institute Genome Sequencing Center for Infectious Disease"/>
            <person name="Wu L."/>
            <person name="Ma J."/>
        </authorList>
    </citation>
    <scope>NUCLEOTIDE SEQUENCE [LARGE SCALE GENOMIC DNA]</scope>
    <source>
        <strain evidence="4">JCM 3369</strain>
    </source>
</reference>
<dbReference type="InterPro" id="IPR002397">
    <property type="entry name" value="Cyt_P450_B"/>
</dbReference>
<dbReference type="Gene3D" id="1.10.630.10">
    <property type="entry name" value="Cytochrome P450"/>
    <property type="match status" value="1"/>
</dbReference>
<proteinExistence type="inferred from homology"/>
<accession>A0ABW2CZ92</accession>
<dbReference type="Pfam" id="PF00067">
    <property type="entry name" value="p450"/>
    <property type="match status" value="1"/>
</dbReference>
<protein>
    <submittedName>
        <fullName evidence="3">Cytochrome P450</fullName>
    </submittedName>
</protein>
<dbReference type="SUPFAM" id="SSF48264">
    <property type="entry name" value="Cytochrome P450"/>
    <property type="match status" value="1"/>
</dbReference>
<dbReference type="PROSITE" id="PS00086">
    <property type="entry name" value="CYTOCHROME_P450"/>
    <property type="match status" value="1"/>
</dbReference>
<dbReference type="InterPro" id="IPR017972">
    <property type="entry name" value="Cyt_P450_CS"/>
</dbReference>
<dbReference type="PANTHER" id="PTHR46696">
    <property type="entry name" value="P450, PUTATIVE (EUROFUNG)-RELATED"/>
    <property type="match status" value="1"/>
</dbReference>
<comment type="caution">
    <text evidence="3">The sequence shown here is derived from an EMBL/GenBank/DDBJ whole genome shotgun (WGS) entry which is preliminary data.</text>
</comment>
<dbReference type="PRINTS" id="PR00359">
    <property type="entry name" value="BP450"/>
</dbReference>
<evidence type="ECO:0000313" key="3">
    <source>
        <dbReference type="EMBL" id="MFC6885938.1"/>
    </source>
</evidence>
<evidence type="ECO:0000313" key="4">
    <source>
        <dbReference type="Proteomes" id="UP001596380"/>
    </source>
</evidence>
<dbReference type="InterPro" id="IPR001128">
    <property type="entry name" value="Cyt_P450"/>
</dbReference>
<dbReference type="RefSeq" id="WP_378049808.1">
    <property type="nucleotide sequence ID" value="NZ_JBHSXE010000001.1"/>
</dbReference>
<keyword evidence="2" id="KW-0408">Iron</keyword>
<gene>
    <name evidence="3" type="ORF">ACFQKB_39690</name>
</gene>
<keyword evidence="2" id="KW-0560">Oxidoreductase</keyword>
<dbReference type="PANTHER" id="PTHR46696:SF4">
    <property type="entry name" value="BIOTIN BIOSYNTHESIS CYTOCHROME P450"/>
    <property type="match status" value="1"/>
</dbReference>
<dbReference type="Proteomes" id="UP001596380">
    <property type="component" value="Unassembled WGS sequence"/>
</dbReference>
<comment type="similarity">
    <text evidence="1 2">Belongs to the cytochrome P450 family.</text>
</comment>
<keyword evidence="2" id="KW-0479">Metal-binding</keyword>